<dbReference type="Pfam" id="PF00651">
    <property type="entry name" value="BTB"/>
    <property type="match status" value="1"/>
</dbReference>
<dbReference type="EMBL" id="NHTK01000760">
    <property type="protein sequence ID" value="PPR05755.1"/>
    <property type="molecule type" value="Genomic_DNA"/>
</dbReference>
<dbReference type="SUPFAM" id="SSF51735">
    <property type="entry name" value="NAD(P)-binding Rossmann-fold domains"/>
    <property type="match status" value="1"/>
</dbReference>
<reference evidence="2 3" key="1">
    <citation type="journal article" date="2018" name="Evol. Lett.">
        <title>Horizontal gene cluster transfer increased hallucinogenic mushroom diversity.</title>
        <authorList>
            <person name="Reynolds H.T."/>
            <person name="Vijayakumar V."/>
            <person name="Gluck-Thaler E."/>
            <person name="Korotkin H.B."/>
            <person name="Matheny P.B."/>
            <person name="Slot J.C."/>
        </authorList>
    </citation>
    <scope>NUCLEOTIDE SEQUENCE [LARGE SCALE GENOMIC DNA]</scope>
    <source>
        <strain evidence="2 3">2629</strain>
    </source>
</reference>
<dbReference type="AlphaFoldDB" id="A0A409YRV6"/>
<dbReference type="InterPro" id="IPR020828">
    <property type="entry name" value="GlycerAld_3-P_DH_NAD(P)-bd"/>
</dbReference>
<evidence type="ECO:0000259" key="1">
    <source>
        <dbReference type="PROSITE" id="PS50097"/>
    </source>
</evidence>
<evidence type="ECO:0000313" key="3">
    <source>
        <dbReference type="Proteomes" id="UP000284842"/>
    </source>
</evidence>
<dbReference type="InterPro" id="IPR036291">
    <property type="entry name" value="NAD(P)-bd_dom_sf"/>
</dbReference>
<dbReference type="PROSITE" id="PS50097">
    <property type="entry name" value="BTB"/>
    <property type="match status" value="1"/>
</dbReference>
<sequence>MMVHYGRSCPETVYVFVPSFVSNPHPNKELAVLLASAPQVVSALQQLKQELSIDMDSEIRRLNEPNLYPRERFWTMPLAAATLGGVTVDGLNQVDMFQYNSVHGGFIGTVEAKDGMPVTVFAERVPAAIPWEPPVLSTLSRPLYMMASPPPNNSPEGAKKVVISAASANAVMACPDYIKGRISGPISLILRCERAEENGCSSALPGFTVNTQDITMSSSDEDSPPTYGTLYAKMPLDAWFQAGDSLFNLEMSRFIDESDFFKGLYDKILENHQVINQGSPVPPILGSLPTKPIVLESVSAKTMENFLAFITVKWQWAATGSNNNYSQDEMLECIALAQQWGLTSVEHKFFEHLALPTQSPALRLYASLKFKTNYLKADDLRRLVFTPLNDSKDLKMLPPKLYRALTVARDAIVQQRSAIAAFFPTIHNMSKGPHNHNTCEAMVDHLWQLHLTTPLLTTSEASLISRDSFLAALTSDDTIHKGCREQLVVDLTEDEGWNRSVLDIHILLLSAPSSSNMSSSMSTIAQPTRPILVQVKNMRFWLMKNHLEKFSEFFNGVFQGSPNLGSPNEGTEENPLIVTDVDPKNFEPLVRWITYGAYPPQNHPYTVKDLVGMLRLADMWHMEEAKEFCYAGLTVLDPNPFFHLETATSFRDWDRIPAFIRAASRLPVNEWTLEQSSIYLPLMKFRIRLDEVRRHTAAVPQSMPRHTSCTSHSVCSSSWRHDWRMNITERVFQATGAAPPLDQCYNVMINCSLNPNACRTLALQQMLLDGDFNIEHELLGDTVKEIQYNFTF</sequence>
<dbReference type="SMART" id="SM00846">
    <property type="entry name" value="Gp_dh_N"/>
    <property type="match status" value="1"/>
</dbReference>
<name>A0A409YRV6_9AGAR</name>
<organism evidence="2 3">
    <name type="scientific">Panaeolus cyanescens</name>
    <dbReference type="NCBI Taxonomy" id="181874"/>
    <lineage>
        <taxon>Eukaryota</taxon>
        <taxon>Fungi</taxon>
        <taxon>Dikarya</taxon>
        <taxon>Basidiomycota</taxon>
        <taxon>Agaricomycotina</taxon>
        <taxon>Agaricomycetes</taxon>
        <taxon>Agaricomycetidae</taxon>
        <taxon>Agaricales</taxon>
        <taxon>Agaricineae</taxon>
        <taxon>Galeropsidaceae</taxon>
        <taxon>Panaeolus</taxon>
    </lineage>
</organism>
<dbReference type="Proteomes" id="UP000284842">
    <property type="component" value="Unassembled WGS sequence"/>
</dbReference>
<protein>
    <recommendedName>
        <fullName evidence="1">BTB domain-containing protein</fullName>
    </recommendedName>
</protein>
<keyword evidence="3" id="KW-1185">Reference proteome</keyword>
<feature type="domain" description="BTB" evidence="1">
    <location>
        <begin position="529"/>
        <end position="602"/>
    </location>
</feature>
<dbReference type="InterPro" id="IPR011333">
    <property type="entry name" value="SKP1/BTB/POZ_sf"/>
</dbReference>
<comment type="caution">
    <text evidence="2">The sequence shown here is derived from an EMBL/GenBank/DDBJ whole genome shotgun (WGS) entry which is preliminary data.</text>
</comment>
<dbReference type="STRING" id="181874.A0A409YRV6"/>
<dbReference type="InParanoid" id="A0A409YRV6"/>
<dbReference type="SUPFAM" id="SSF54695">
    <property type="entry name" value="POZ domain"/>
    <property type="match status" value="1"/>
</dbReference>
<dbReference type="Gene3D" id="3.40.50.720">
    <property type="entry name" value="NAD(P)-binding Rossmann-like Domain"/>
    <property type="match status" value="1"/>
</dbReference>
<gene>
    <name evidence="2" type="ORF">CVT24_006699</name>
</gene>
<dbReference type="GO" id="GO:0051287">
    <property type="term" value="F:NAD binding"/>
    <property type="evidence" value="ECO:0007669"/>
    <property type="project" value="InterPro"/>
</dbReference>
<dbReference type="Gene3D" id="3.30.710.10">
    <property type="entry name" value="Potassium Channel Kv1.1, Chain A"/>
    <property type="match status" value="1"/>
</dbReference>
<dbReference type="InterPro" id="IPR000210">
    <property type="entry name" value="BTB/POZ_dom"/>
</dbReference>
<dbReference type="OrthoDB" id="2985972at2759"/>
<accession>A0A409YRV6</accession>
<evidence type="ECO:0000313" key="2">
    <source>
        <dbReference type="EMBL" id="PPR05755.1"/>
    </source>
</evidence>
<proteinExistence type="predicted"/>